<evidence type="ECO:0000313" key="2">
    <source>
        <dbReference type="EMBL" id="MED6113671.1"/>
    </source>
</evidence>
<feature type="region of interest" description="Disordered" evidence="1">
    <location>
        <begin position="1"/>
        <end position="79"/>
    </location>
</feature>
<proteinExistence type="predicted"/>
<dbReference type="PANTHER" id="PTHR37173:SF1">
    <property type="entry name" value="PROLINE-RICH FAMILY PROTEIN"/>
    <property type="match status" value="1"/>
</dbReference>
<evidence type="ECO:0000313" key="3">
    <source>
        <dbReference type="Proteomes" id="UP001341840"/>
    </source>
</evidence>
<dbReference type="EMBL" id="JASCZI010000876">
    <property type="protein sequence ID" value="MED6113671.1"/>
    <property type="molecule type" value="Genomic_DNA"/>
</dbReference>
<dbReference type="Proteomes" id="UP001341840">
    <property type="component" value="Unassembled WGS sequence"/>
</dbReference>
<feature type="compositionally biased region" description="Basic and acidic residues" evidence="1">
    <location>
        <begin position="169"/>
        <end position="185"/>
    </location>
</feature>
<feature type="region of interest" description="Disordered" evidence="1">
    <location>
        <begin position="152"/>
        <end position="185"/>
    </location>
</feature>
<feature type="compositionally biased region" description="Low complexity" evidence="1">
    <location>
        <begin position="10"/>
        <end position="27"/>
    </location>
</feature>
<accession>A0ABU6QNV9</accession>
<dbReference type="InterPro" id="IPR028226">
    <property type="entry name" value="LIN37"/>
</dbReference>
<gene>
    <name evidence="2" type="ORF">PIB30_073001</name>
</gene>
<name>A0ABU6QNV9_9FABA</name>
<reference evidence="2 3" key="1">
    <citation type="journal article" date="2023" name="Plants (Basel)">
        <title>Bridging the Gap: Combining Genomics and Transcriptomics Approaches to Understand Stylosanthes scabra, an Orphan Legume from the Brazilian Caatinga.</title>
        <authorList>
            <person name="Ferreira-Neto J.R.C."/>
            <person name="da Silva M.D."/>
            <person name="Binneck E."/>
            <person name="de Melo N.F."/>
            <person name="da Silva R.H."/>
            <person name="de Melo A.L.T.M."/>
            <person name="Pandolfi V."/>
            <person name="Bustamante F.O."/>
            <person name="Brasileiro-Vidal A.C."/>
            <person name="Benko-Iseppon A.M."/>
        </authorList>
    </citation>
    <scope>NUCLEOTIDE SEQUENCE [LARGE SCALE GENOMIC DNA]</scope>
    <source>
        <tissue evidence="2">Leaves</tissue>
    </source>
</reference>
<keyword evidence="3" id="KW-1185">Reference proteome</keyword>
<feature type="compositionally biased region" description="Basic and acidic residues" evidence="1">
    <location>
        <begin position="241"/>
        <end position="265"/>
    </location>
</feature>
<feature type="region of interest" description="Disordered" evidence="1">
    <location>
        <begin position="241"/>
        <end position="266"/>
    </location>
</feature>
<dbReference type="PANTHER" id="PTHR37173">
    <property type="entry name" value="HYDROXYPROLINE-RICH GLYCOPROTEIN FAMILY PROTEIN"/>
    <property type="match status" value="1"/>
</dbReference>
<organism evidence="2 3">
    <name type="scientific">Stylosanthes scabra</name>
    <dbReference type="NCBI Taxonomy" id="79078"/>
    <lineage>
        <taxon>Eukaryota</taxon>
        <taxon>Viridiplantae</taxon>
        <taxon>Streptophyta</taxon>
        <taxon>Embryophyta</taxon>
        <taxon>Tracheophyta</taxon>
        <taxon>Spermatophyta</taxon>
        <taxon>Magnoliopsida</taxon>
        <taxon>eudicotyledons</taxon>
        <taxon>Gunneridae</taxon>
        <taxon>Pentapetalae</taxon>
        <taxon>rosids</taxon>
        <taxon>fabids</taxon>
        <taxon>Fabales</taxon>
        <taxon>Fabaceae</taxon>
        <taxon>Papilionoideae</taxon>
        <taxon>50 kb inversion clade</taxon>
        <taxon>dalbergioids sensu lato</taxon>
        <taxon>Dalbergieae</taxon>
        <taxon>Pterocarpus clade</taxon>
        <taxon>Stylosanthes</taxon>
    </lineage>
</organism>
<dbReference type="Pfam" id="PF15306">
    <property type="entry name" value="LIN37"/>
    <property type="match status" value="1"/>
</dbReference>
<sequence>MPLEPHFPPVTATATATATAAASVTASRPISQLPSPHPRYPAPPPPPPPPQQQQPFYSPQKQPLPIRSPAPHLSKPHDPFMYYGVGGGGGGGGGFLPKGTQQPALVYSHGVRAMAPHLDYINQALHMTTARPPQQYAHPGHPPVAKGAAASAVPAQGKGAPRFAVSDSNRYKETSTRERSRDDALSVVRDRRVRITDDSSLYSLCRSWLRNGINEEIKLLPKEVMQALPKPLPESILEMPNKQDKEDKDEQEESVDHLSPEDLLKGHIKRAKRVKARFREERSQRIERYKNRLRLLLPPSEDELRNDTAAGN</sequence>
<feature type="compositionally biased region" description="Pro residues" evidence="1">
    <location>
        <begin position="35"/>
        <end position="52"/>
    </location>
</feature>
<evidence type="ECO:0000256" key="1">
    <source>
        <dbReference type="SAM" id="MobiDB-lite"/>
    </source>
</evidence>
<feature type="compositionally biased region" description="Low complexity" evidence="1">
    <location>
        <begin position="53"/>
        <end position="63"/>
    </location>
</feature>
<protein>
    <submittedName>
        <fullName evidence="2">Uncharacterized protein</fullName>
    </submittedName>
</protein>
<comment type="caution">
    <text evidence="2">The sequence shown here is derived from an EMBL/GenBank/DDBJ whole genome shotgun (WGS) entry which is preliminary data.</text>
</comment>